<reference evidence="12" key="1">
    <citation type="submission" date="2010-02" db="EMBL/GenBank/DDBJ databases">
        <title>Complete sequence of Desulfurivibrio alkaliphilus AHT2.</title>
        <authorList>
            <consortium name="US DOE Joint Genome Institute"/>
            <person name="Pitluck S."/>
            <person name="Chertkov O."/>
            <person name="Detter J.C."/>
            <person name="Han C."/>
            <person name="Tapia R."/>
            <person name="Larimer F."/>
            <person name="Land M."/>
            <person name="Hauser L."/>
            <person name="Kyrpides N."/>
            <person name="Mikhailova N."/>
            <person name="Sorokin D.Y."/>
            <person name="Muyzer G."/>
            <person name="Woyke T."/>
        </authorList>
    </citation>
    <scope>NUCLEOTIDE SEQUENCE [LARGE SCALE GENOMIC DNA]</scope>
    <source>
        <strain evidence="12">DSM 19089 / UNIQEM U267 / AHT2</strain>
    </source>
</reference>
<sequence>MSSSHVLIVAGEASGDMHGANLVRALRSQRPGIKISAMGGSALAAECELIYDSSRLAVVGLVEVLGHLGGILAARRRLIDFLKEQRPDLLILIDYPDFNLLLAAQAKKLGIRVLYYISPQVWAWRRGRVAKIKRLVDRMAVILPFEQEFYRRQGLAVDFVGHPLVDELAPLVAQRTVLPVDEQQGGNGQASLKAAAGLGVEDEGRPVIGLVPGSRRREVAALLPVFLAAADRLAKKLEQPPIFLLPMAPGLRHATLQEHGLERYPELDIRVSRQDRHRTMAACDAAMAASGTVTLELAILGVPTVAAYRVSTFTYLVGRLLVKVPYVTLVNLVAKREVIPELIQHQAEPATISREIVELLTNQSRRRAMLQDLAEVRQKLGGGGASQKAAELALSLLN</sequence>
<evidence type="ECO:0000313" key="12">
    <source>
        <dbReference type="Proteomes" id="UP000001508"/>
    </source>
</evidence>
<dbReference type="STRING" id="589865.DaAHT2_0811"/>
<dbReference type="FunCoup" id="D6Z1U0">
    <property type="interactions" value="273"/>
</dbReference>
<evidence type="ECO:0000256" key="2">
    <source>
        <dbReference type="ARBA" id="ARBA00012687"/>
    </source>
</evidence>
<dbReference type="GO" id="GO:0016020">
    <property type="term" value="C:membrane"/>
    <property type="evidence" value="ECO:0007669"/>
    <property type="project" value="GOC"/>
</dbReference>
<evidence type="ECO:0000256" key="8">
    <source>
        <dbReference type="ARBA" id="ARBA00023098"/>
    </source>
</evidence>
<organism evidence="11 12">
    <name type="scientific">Desulfurivibrio alkaliphilus (strain DSM 19089 / UNIQEM U267 / AHT2)</name>
    <dbReference type="NCBI Taxonomy" id="589865"/>
    <lineage>
        <taxon>Bacteria</taxon>
        <taxon>Pseudomonadati</taxon>
        <taxon>Thermodesulfobacteriota</taxon>
        <taxon>Desulfobulbia</taxon>
        <taxon>Desulfobulbales</taxon>
        <taxon>Desulfobulbaceae</taxon>
        <taxon>Desulfurivibrio</taxon>
    </lineage>
</organism>
<keyword evidence="5 10" id="KW-0441">Lipid A biosynthesis</keyword>
<evidence type="ECO:0000256" key="10">
    <source>
        <dbReference type="HAMAP-Rule" id="MF_00392"/>
    </source>
</evidence>
<dbReference type="KEGG" id="dak:DaAHT2_0811"/>
<keyword evidence="4 10" id="KW-0444">Lipid biosynthesis</keyword>
<name>D6Z1U0_DESAT</name>
<dbReference type="EMBL" id="CP001940">
    <property type="protein sequence ID" value="ADH85515.1"/>
    <property type="molecule type" value="Genomic_DNA"/>
</dbReference>
<evidence type="ECO:0000256" key="7">
    <source>
        <dbReference type="ARBA" id="ARBA00022679"/>
    </source>
</evidence>
<evidence type="ECO:0000256" key="5">
    <source>
        <dbReference type="ARBA" id="ARBA00022556"/>
    </source>
</evidence>
<evidence type="ECO:0000256" key="4">
    <source>
        <dbReference type="ARBA" id="ARBA00022516"/>
    </source>
</evidence>
<comment type="similarity">
    <text evidence="10">Belongs to the LpxB family.</text>
</comment>
<dbReference type="HOGENOM" id="CLU_036577_3_1_7"/>
<evidence type="ECO:0000313" key="11">
    <source>
        <dbReference type="EMBL" id="ADH85515.1"/>
    </source>
</evidence>
<comment type="catalytic activity">
    <reaction evidence="9 10">
        <text>a lipid X + a UDP-2-N,3-O-bis[(3R)-3-hydroxyacyl]-alpha-D-glucosamine = a lipid A disaccharide + UDP + H(+)</text>
        <dbReference type="Rhea" id="RHEA:67828"/>
        <dbReference type="ChEBI" id="CHEBI:15378"/>
        <dbReference type="ChEBI" id="CHEBI:58223"/>
        <dbReference type="ChEBI" id="CHEBI:137748"/>
        <dbReference type="ChEBI" id="CHEBI:176338"/>
        <dbReference type="ChEBI" id="CHEBI:176343"/>
        <dbReference type="EC" id="2.4.1.182"/>
    </reaction>
</comment>
<dbReference type="GO" id="GO:0009245">
    <property type="term" value="P:lipid A biosynthetic process"/>
    <property type="evidence" value="ECO:0007669"/>
    <property type="project" value="UniProtKB-UniRule"/>
</dbReference>
<dbReference type="InParanoid" id="D6Z1U0"/>
<dbReference type="NCBIfam" id="TIGR00215">
    <property type="entry name" value="lpxB"/>
    <property type="match status" value="1"/>
</dbReference>
<dbReference type="Proteomes" id="UP000001508">
    <property type="component" value="Chromosome"/>
</dbReference>
<dbReference type="RefSeq" id="WP_013163045.1">
    <property type="nucleotide sequence ID" value="NC_014216.1"/>
</dbReference>
<evidence type="ECO:0000256" key="1">
    <source>
        <dbReference type="ARBA" id="ARBA00002056"/>
    </source>
</evidence>
<keyword evidence="7 10" id="KW-0808">Transferase</keyword>
<dbReference type="UniPathway" id="UPA00973"/>
<dbReference type="GO" id="GO:0008915">
    <property type="term" value="F:lipid-A-disaccharide synthase activity"/>
    <property type="evidence" value="ECO:0007669"/>
    <property type="project" value="UniProtKB-UniRule"/>
</dbReference>
<dbReference type="SUPFAM" id="SSF53756">
    <property type="entry name" value="UDP-Glycosyltransferase/glycogen phosphorylase"/>
    <property type="match status" value="1"/>
</dbReference>
<dbReference type="PANTHER" id="PTHR30372:SF4">
    <property type="entry name" value="LIPID-A-DISACCHARIDE SYNTHASE, MITOCHONDRIAL-RELATED"/>
    <property type="match status" value="1"/>
</dbReference>
<comment type="pathway">
    <text evidence="10">Bacterial outer membrane biogenesis; LPS lipid A biosynthesis.</text>
</comment>
<dbReference type="HAMAP" id="MF_00392">
    <property type="entry name" value="LpxB"/>
    <property type="match status" value="1"/>
</dbReference>
<dbReference type="EC" id="2.4.1.182" evidence="2 10"/>
<accession>D6Z1U0</accession>
<dbReference type="AlphaFoldDB" id="D6Z1U0"/>
<comment type="function">
    <text evidence="1 10">Condensation of UDP-2,3-diacylglucosamine and 2,3-diacylglucosamine-1-phosphate to form lipid A disaccharide, a precursor of lipid A, a phosphorylated glycolipid that anchors the lipopolysaccharide to the outer membrane of the cell.</text>
</comment>
<dbReference type="OrthoDB" id="9801642at2"/>
<protein>
    <recommendedName>
        <fullName evidence="3 10">Lipid-A-disaccharide synthase</fullName>
        <ecNumber evidence="2 10">2.4.1.182</ecNumber>
    </recommendedName>
</protein>
<evidence type="ECO:0000256" key="6">
    <source>
        <dbReference type="ARBA" id="ARBA00022676"/>
    </source>
</evidence>
<dbReference type="eggNOG" id="COG0763">
    <property type="taxonomic scope" value="Bacteria"/>
</dbReference>
<keyword evidence="8 10" id="KW-0443">Lipid metabolism</keyword>
<dbReference type="PANTHER" id="PTHR30372">
    <property type="entry name" value="LIPID-A-DISACCHARIDE SYNTHASE"/>
    <property type="match status" value="1"/>
</dbReference>
<evidence type="ECO:0000256" key="9">
    <source>
        <dbReference type="ARBA" id="ARBA00048975"/>
    </source>
</evidence>
<proteinExistence type="inferred from homology"/>
<dbReference type="GO" id="GO:0005543">
    <property type="term" value="F:phospholipid binding"/>
    <property type="evidence" value="ECO:0007669"/>
    <property type="project" value="TreeGrafter"/>
</dbReference>
<keyword evidence="12" id="KW-1185">Reference proteome</keyword>
<dbReference type="CAZy" id="GT19">
    <property type="family name" value="Glycosyltransferase Family 19"/>
</dbReference>
<evidence type="ECO:0000256" key="3">
    <source>
        <dbReference type="ARBA" id="ARBA00020902"/>
    </source>
</evidence>
<keyword evidence="6 10" id="KW-0328">Glycosyltransferase</keyword>
<gene>
    <name evidence="10" type="primary">lpxB</name>
    <name evidence="11" type="ordered locus">DaAHT2_0811</name>
</gene>
<dbReference type="Pfam" id="PF02684">
    <property type="entry name" value="LpxB"/>
    <property type="match status" value="1"/>
</dbReference>
<dbReference type="InterPro" id="IPR003835">
    <property type="entry name" value="Glyco_trans_19"/>
</dbReference>